<keyword evidence="1" id="KW-1133">Transmembrane helix</keyword>
<evidence type="ECO:0000256" key="1">
    <source>
        <dbReference type="SAM" id="Phobius"/>
    </source>
</evidence>
<feature type="transmembrane region" description="Helical" evidence="1">
    <location>
        <begin position="237"/>
        <end position="257"/>
    </location>
</feature>
<sequence>MSDIQPGDNRNKQGGLLETIIELVTKNPIWLSLFRTGFPNTLLKRMAVMRSSFVMHIFPTKVGIHGLKLTYGWCMGGITFFLFVLLTITGVILMFYYVPDENRAYTDMKNLAFMVPYGRIMRNMHRWGAHAMVFSVIVHMARVFYTGSYKPPRQFNWVVGVLLLKFTLLLSFTGYLLPWDQLGFWAVTVGTNMASATPFIGFEGPFSEYLGIRIDNDIRFALIGGTRIGANALLRAYVWHCVGLPLLVSGMLAFHFWRVRKDGFSGPL</sequence>
<dbReference type="PROSITE" id="PS51002">
    <property type="entry name" value="CYTB_NTER"/>
    <property type="match status" value="1"/>
</dbReference>
<organism evidence="3">
    <name type="scientific">hydrothermal vent metagenome</name>
    <dbReference type="NCBI Taxonomy" id="652676"/>
    <lineage>
        <taxon>unclassified sequences</taxon>
        <taxon>metagenomes</taxon>
        <taxon>ecological metagenomes</taxon>
    </lineage>
</organism>
<protein>
    <submittedName>
        <fullName evidence="3">Cytochrome b/b6, N-terminal</fullName>
    </submittedName>
</protein>
<evidence type="ECO:0000259" key="2">
    <source>
        <dbReference type="PROSITE" id="PS51002"/>
    </source>
</evidence>
<feature type="transmembrane region" description="Helical" evidence="1">
    <location>
        <begin position="157"/>
        <end position="177"/>
    </location>
</feature>
<dbReference type="InterPro" id="IPR005797">
    <property type="entry name" value="Cyt_b/b6_N"/>
</dbReference>
<dbReference type="GO" id="GO:0016491">
    <property type="term" value="F:oxidoreductase activity"/>
    <property type="evidence" value="ECO:0007669"/>
    <property type="project" value="InterPro"/>
</dbReference>
<dbReference type="GO" id="GO:0016020">
    <property type="term" value="C:membrane"/>
    <property type="evidence" value="ECO:0007669"/>
    <property type="project" value="InterPro"/>
</dbReference>
<name>A0A3B1CCF6_9ZZZZ</name>
<feature type="transmembrane region" description="Helical" evidence="1">
    <location>
        <begin position="71"/>
        <end position="98"/>
    </location>
</feature>
<keyword evidence="1" id="KW-0472">Membrane</keyword>
<dbReference type="InterPro" id="IPR016174">
    <property type="entry name" value="Di-haem_cyt_TM"/>
</dbReference>
<feature type="transmembrane region" description="Helical" evidence="1">
    <location>
        <begin position="127"/>
        <end position="145"/>
    </location>
</feature>
<dbReference type="Pfam" id="PF00033">
    <property type="entry name" value="Cytochrome_B"/>
    <property type="match status" value="1"/>
</dbReference>
<reference evidence="3" key="1">
    <citation type="submission" date="2018-06" db="EMBL/GenBank/DDBJ databases">
        <authorList>
            <person name="Zhirakovskaya E."/>
        </authorList>
    </citation>
    <scope>NUCLEOTIDE SEQUENCE</scope>
</reference>
<gene>
    <name evidence="3" type="ORF">MNBD_NITROSPINAE02-1410</name>
</gene>
<dbReference type="GO" id="GO:0009055">
    <property type="term" value="F:electron transfer activity"/>
    <property type="evidence" value="ECO:0007669"/>
    <property type="project" value="InterPro"/>
</dbReference>
<dbReference type="GO" id="GO:0022904">
    <property type="term" value="P:respiratory electron transport chain"/>
    <property type="evidence" value="ECO:0007669"/>
    <property type="project" value="InterPro"/>
</dbReference>
<keyword evidence="1" id="KW-0812">Transmembrane</keyword>
<proteinExistence type="predicted"/>
<feature type="domain" description="Cytochrome b/b6 N-terminal region profile" evidence="2">
    <location>
        <begin position="38"/>
        <end position="268"/>
    </location>
</feature>
<evidence type="ECO:0000313" key="3">
    <source>
        <dbReference type="EMBL" id="VAX22363.1"/>
    </source>
</evidence>
<accession>A0A3B1CCF6</accession>
<dbReference type="PANTHER" id="PTHR19271:SF16">
    <property type="entry name" value="CYTOCHROME B"/>
    <property type="match status" value="1"/>
</dbReference>
<dbReference type="AlphaFoldDB" id="A0A3B1CCF6"/>
<dbReference type="PANTHER" id="PTHR19271">
    <property type="entry name" value="CYTOCHROME B"/>
    <property type="match status" value="1"/>
</dbReference>
<dbReference type="Gene3D" id="1.20.810.10">
    <property type="entry name" value="Cytochrome Bc1 Complex, Chain C"/>
    <property type="match status" value="1"/>
</dbReference>
<dbReference type="InterPro" id="IPR027387">
    <property type="entry name" value="Cytb/b6-like_sf"/>
</dbReference>
<dbReference type="EMBL" id="UOGE01000074">
    <property type="protein sequence ID" value="VAX22363.1"/>
    <property type="molecule type" value="Genomic_DNA"/>
</dbReference>
<dbReference type="SUPFAM" id="SSF81342">
    <property type="entry name" value="Transmembrane di-heme cytochromes"/>
    <property type="match status" value="1"/>
</dbReference>